<dbReference type="InterPro" id="IPR000203">
    <property type="entry name" value="GPS"/>
</dbReference>
<feature type="region of interest" description="Disordered" evidence="13">
    <location>
        <begin position="1219"/>
        <end position="1241"/>
    </location>
</feature>
<evidence type="ECO:0000256" key="11">
    <source>
        <dbReference type="ARBA" id="ARBA00023180"/>
    </source>
</evidence>
<dbReference type="PROSITE" id="PS50261">
    <property type="entry name" value="G_PROTEIN_RECEP_F2_4"/>
    <property type="match status" value="1"/>
</dbReference>
<feature type="chain" id="PRO_5014192694" evidence="15">
    <location>
        <begin position="23"/>
        <end position="1241"/>
    </location>
</feature>
<evidence type="ECO:0000256" key="15">
    <source>
        <dbReference type="SAM" id="SignalP"/>
    </source>
</evidence>
<feature type="transmembrane region" description="Helical" evidence="14">
    <location>
        <begin position="862"/>
        <end position="885"/>
    </location>
</feature>
<evidence type="ECO:0000259" key="16">
    <source>
        <dbReference type="PROSITE" id="PS50221"/>
    </source>
</evidence>
<dbReference type="Gene3D" id="2.60.220.50">
    <property type="match status" value="1"/>
</dbReference>
<dbReference type="FunFam" id="2.60.120.740:FF:000001">
    <property type="entry name" value="Adhesion G protein-coupled receptor L2"/>
    <property type="match status" value="1"/>
</dbReference>
<evidence type="ECO:0000256" key="10">
    <source>
        <dbReference type="ARBA" id="ARBA00023170"/>
    </source>
</evidence>
<dbReference type="PRINTS" id="PR00249">
    <property type="entry name" value="GPCRSECRETIN"/>
</dbReference>
<evidence type="ECO:0000256" key="3">
    <source>
        <dbReference type="ARBA" id="ARBA00022553"/>
    </source>
</evidence>
<evidence type="ECO:0000259" key="19">
    <source>
        <dbReference type="PROSITE" id="PS50261"/>
    </source>
</evidence>
<dbReference type="InterPro" id="IPR057244">
    <property type="entry name" value="GAIN_B"/>
</dbReference>
<evidence type="ECO:0000256" key="7">
    <source>
        <dbReference type="ARBA" id="ARBA00023040"/>
    </source>
</evidence>
<keyword evidence="12" id="KW-0807">Transducer</keyword>
<keyword evidence="11" id="KW-0325">Glycoprotein</keyword>
<dbReference type="GO" id="GO:0005886">
    <property type="term" value="C:plasma membrane"/>
    <property type="evidence" value="ECO:0007669"/>
    <property type="project" value="UniProtKB-SubCell"/>
</dbReference>
<dbReference type="InterPro" id="IPR036445">
    <property type="entry name" value="GPCR_2_extracell_dom_sf"/>
</dbReference>
<feature type="domain" description="G-protein coupled receptors family 2 profile 2" evidence="19">
    <location>
        <begin position="641"/>
        <end position="886"/>
    </location>
</feature>
<dbReference type="PANTHER" id="PTHR12011:SF347">
    <property type="entry name" value="FI21270P1-RELATED"/>
    <property type="match status" value="1"/>
</dbReference>
<feature type="region of interest" description="Disordered" evidence="13">
    <location>
        <begin position="1108"/>
        <end position="1152"/>
    </location>
</feature>
<feature type="region of interest" description="Disordered" evidence="13">
    <location>
        <begin position="936"/>
        <end position="960"/>
    </location>
</feature>
<evidence type="ECO:0000256" key="14">
    <source>
        <dbReference type="SAM" id="Phobius"/>
    </source>
</evidence>
<feature type="compositionally biased region" description="Polar residues" evidence="13">
    <location>
        <begin position="1172"/>
        <end position="1187"/>
    </location>
</feature>
<reference evidence="20" key="1">
    <citation type="journal article" date="2017" name="BMC Dev. Biol.">
        <title>The asymmetric cell division machinery in the spiral-cleaving egg and embryo of the marine annelid Platynereis dumerilii.</title>
        <authorList>
            <person name="Nakama A.B."/>
            <person name="Chou H.C."/>
            <person name="Schneider S.Q."/>
        </authorList>
    </citation>
    <scope>NUCLEOTIDE SEQUENCE</scope>
</reference>
<keyword evidence="4 14" id="KW-0812">Transmembrane</keyword>
<dbReference type="SMART" id="SM00303">
    <property type="entry name" value="GPS"/>
    <property type="match status" value="1"/>
</dbReference>
<sequence>MKPPKIVWICLVCLCGLIGNDAAGSEETLTGYTCEGNTLTISCSPGTVIKILRANYGRFNIRVCNEEGSDTSLWDLQCMSVRSLKVVNQICDNKEKCYVAADHRYFGEPCPTTPKYLEVQYECANPEKQERTFPTRPPVTTTTTASTTTKPTTTPTTTTSTTTTTTTTPTPTTTISPTTTTSARPPIRTDPIRRYCEPILRRNIQWPKTVAGTLAGMPCPVNREASASWFCSLEGEWFPKPDLSNCVSEQTLQVKAKIKKRAEPVEVMVPQVVEITEKDLYGGDITELTSMMEDMVSQVDTEIIVEKDRVERKKKTASFNKQMVKAGSNMLAKEKEKSWKDLPQATQAETASKLITSMEKSAFQVADSIDEPLSAPIVHVEVNIVVEVDVVDPKSNYVSDVVFPPAEARELSWVQGDSIRIPGKSVQHCSGRGYTRIVFMTYNNLDKYMMPEIVDEVQFNPTLDPMDQQRIDRLGPGDHNPSVLEHEVDQNTIDNFEEAKGRESDVYLPDQSTKKGGENSPHYNKPKYDKEMYDKKKGKKRIVNSNIISASINNREETIKDLPEPILYTLEHKTTDNVYNPSCSFWEYSTRTMDGKWSEFGCKLVDTNLTHSTCSCNHLTNFAVLMDVKGIKLNDYHDFALSFLTYLGCIISLVCLLLAWLTFQFGRSLQCDRNTIHKNLVLSLFLAELIFLLGIAQFDKPILCSVVAGLLHYFFLASFAWMCLEGVQLYVMLIEVFEAEKSRRKYYYLAGYGFPLIVVAVSAAVNYRGYGTDRYCWLNIDSGFIYAFVGPVMVVIAVNLVMLSIAIYMMCKHAAIAAELKMQEKSRMDKIRSWMKGALVLIVLLGLTWIFGLFYINEHTVIMAYLFTIFNSLQGLFIFIFHCVMNEKVRKEYKRWVRHATWLPECFRVSFGGAKAYSSSTPQTSSSGGNYLQKLWSGRKRKRSSVSSVGRSASTPLTKLVPGQYHDMREELKNGLPNDSLLQSSQTDDQNDYLEPIKICIDDSCAVHGGGVNGDLSMIDASVIDSEAVTDYCQKNLSIDVDKYMLKSPNNRLSAISSISGKGDISESELSDGELFRLTEKEKMLSEYEQQPLNPRTDSEQNLLNSTAYQKDTLPKKRCTGSSSGSDSPSLNDLNDLNKELSDSSNNSLTLSTPNIKYRASLVSDVPGTLNKDSALQRSMPSISDDGSASDDEAIKKVKKAVSDDDGLIQIYNGRPNVKRLSSDSRKVMDKHGYRPTSSDC</sequence>
<feature type="transmembrane region" description="Helical" evidence="14">
    <location>
        <begin position="831"/>
        <end position="856"/>
    </location>
</feature>
<evidence type="ECO:0000256" key="6">
    <source>
        <dbReference type="ARBA" id="ARBA00022989"/>
    </source>
</evidence>
<dbReference type="InterPro" id="IPR046338">
    <property type="entry name" value="GAIN_dom_sf"/>
</dbReference>
<keyword evidence="3" id="KW-0597">Phosphoprotein</keyword>
<evidence type="ECO:0000256" key="5">
    <source>
        <dbReference type="ARBA" id="ARBA00022729"/>
    </source>
</evidence>
<dbReference type="Pfam" id="PF16489">
    <property type="entry name" value="GAIN"/>
    <property type="match status" value="1"/>
</dbReference>
<feature type="region of interest" description="Disordered" evidence="13">
    <location>
        <begin position="1172"/>
        <end position="1191"/>
    </location>
</feature>
<dbReference type="Gene3D" id="1.20.1070.10">
    <property type="entry name" value="Rhodopsin 7-helix transmembrane proteins"/>
    <property type="match status" value="1"/>
</dbReference>
<keyword evidence="2" id="KW-1003">Cell membrane</keyword>
<keyword evidence="7" id="KW-0297">G-protein coupled receptor</keyword>
<evidence type="ECO:0000256" key="12">
    <source>
        <dbReference type="ARBA" id="ARBA00023224"/>
    </source>
</evidence>
<keyword evidence="5 15" id="KW-0732">Signal</keyword>
<dbReference type="InterPro" id="IPR000922">
    <property type="entry name" value="Lectin_gal-bd_dom"/>
</dbReference>
<dbReference type="Gene3D" id="4.10.1240.10">
    <property type="entry name" value="GPCR, family 2, extracellular hormone receptor domain"/>
    <property type="match status" value="1"/>
</dbReference>
<dbReference type="FunFam" id="1.20.1070.10:FF:000200">
    <property type="entry name" value="Adhesion G protein-coupled receptor L3"/>
    <property type="match status" value="1"/>
</dbReference>
<evidence type="ECO:0000313" key="20">
    <source>
        <dbReference type="EMBL" id="AUG84449.1"/>
    </source>
</evidence>
<dbReference type="Pfam" id="PF01825">
    <property type="entry name" value="GPS"/>
    <property type="match status" value="1"/>
</dbReference>
<keyword evidence="9" id="KW-1015">Disulfide bond</keyword>
<dbReference type="PROSITE" id="PS50221">
    <property type="entry name" value="GAIN_B"/>
    <property type="match status" value="1"/>
</dbReference>
<dbReference type="PROSITE" id="PS00650">
    <property type="entry name" value="G_PROTEIN_RECEP_F2_2"/>
    <property type="match status" value="1"/>
</dbReference>
<feature type="transmembrane region" description="Helical" evidence="14">
    <location>
        <begin position="680"/>
        <end position="698"/>
    </location>
</feature>
<feature type="transmembrane region" description="Helical" evidence="14">
    <location>
        <begin position="746"/>
        <end position="765"/>
    </location>
</feature>
<feature type="domain" description="GAIN-B" evidence="16">
    <location>
        <begin position="372"/>
        <end position="632"/>
    </location>
</feature>
<dbReference type="AlphaFoldDB" id="A0A2H5BFE3"/>
<dbReference type="Pfam" id="PF02793">
    <property type="entry name" value="HRM"/>
    <property type="match status" value="1"/>
</dbReference>
<feature type="region of interest" description="Disordered" evidence="13">
    <location>
        <begin position="499"/>
        <end position="529"/>
    </location>
</feature>
<protein>
    <submittedName>
        <fullName evidence="20">Latrophilin</fullName>
    </submittedName>
</protein>
<feature type="compositionally biased region" description="Low complexity" evidence="13">
    <location>
        <begin position="134"/>
        <end position="186"/>
    </location>
</feature>
<feature type="compositionally biased region" description="Low complexity" evidence="13">
    <location>
        <begin position="1143"/>
        <end position="1152"/>
    </location>
</feature>
<keyword evidence="6 14" id="KW-1133">Transmembrane helix</keyword>
<dbReference type="InterPro" id="IPR017983">
    <property type="entry name" value="GPCR_2_secretin-like_CS"/>
</dbReference>
<dbReference type="GO" id="GO:0030246">
    <property type="term" value="F:carbohydrate binding"/>
    <property type="evidence" value="ECO:0007669"/>
    <property type="project" value="InterPro"/>
</dbReference>
<feature type="region of interest" description="Disordered" evidence="13">
    <location>
        <begin position="127"/>
        <end position="189"/>
    </location>
</feature>
<dbReference type="InterPro" id="IPR017981">
    <property type="entry name" value="GPCR_2-like_7TM"/>
</dbReference>
<evidence type="ECO:0000256" key="9">
    <source>
        <dbReference type="ARBA" id="ARBA00023157"/>
    </source>
</evidence>
<feature type="domain" description="SUEL-type lectin" evidence="18">
    <location>
        <begin position="33"/>
        <end position="124"/>
    </location>
</feature>
<dbReference type="InterPro" id="IPR001879">
    <property type="entry name" value="GPCR_2_extracellular_dom"/>
</dbReference>
<comment type="subcellular location">
    <subcellularLocation>
        <location evidence="1">Cell membrane</location>
        <topology evidence="1">Multi-pass membrane protein</topology>
    </subcellularLocation>
</comment>
<accession>A0A2H5BFE3</accession>
<evidence type="ECO:0000256" key="1">
    <source>
        <dbReference type="ARBA" id="ARBA00004651"/>
    </source>
</evidence>
<evidence type="ECO:0000256" key="13">
    <source>
        <dbReference type="SAM" id="MobiDB-lite"/>
    </source>
</evidence>
<dbReference type="SUPFAM" id="SSF111418">
    <property type="entry name" value="Hormone receptor domain"/>
    <property type="match status" value="1"/>
</dbReference>
<feature type="domain" description="G-protein coupled receptors family 2 profile 1" evidence="17">
    <location>
        <begin position="195"/>
        <end position="250"/>
    </location>
</feature>
<dbReference type="PANTHER" id="PTHR12011">
    <property type="entry name" value="ADHESION G-PROTEIN COUPLED RECEPTOR"/>
    <property type="match status" value="1"/>
</dbReference>
<evidence type="ECO:0000256" key="8">
    <source>
        <dbReference type="ARBA" id="ARBA00023136"/>
    </source>
</evidence>
<evidence type="ECO:0000259" key="18">
    <source>
        <dbReference type="PROSITE" id="PS50228"/>
    </source>
</evidence>
<evidence type="ECO:0000256" key="4">
    <source>
        <dbReference type="ARBA" id="ARBA00022692"/>
    </source>
</evidence>
<keyword evidence="8 14" id="KW-0472">Membrane</keyword>
<dbReference type="Pfam" id="PF02140">
    <property type="entry name" value="SUEL_Lectin"/>
    <property type="match status" value="1"/>
</dbReference>
<dbReference type="PROSITE" id="PS50227">
    <property type="entry name" value="G_PROTEIN_RECEP_F2_3"/>
    <property type="match status" value="1"/>
</dbReference>
<feature type="compositionally biased region" description="Basic and acidic residues" evidence="13">
    <location>
        <begin position="1221"/>
        <end position="1233"/>
    </location>
</feature>
<dbReference type="Gene3D" id="2.60.120.740">
    <property type="match status" value="1"/>
</dbReference>
<feature type="transmembrane region" description="Helical" evidence="14">
    <location>
        <begin position="639"/>
        <end position="660"/>
    </location>
</feature>
<dbReference type="GO" id="GO:0007166">
    <property type="term" value="P:cell surface receptor signaling pathway"/>
    <property type="evidence" value="ECO:0007669"/>
    <property type="project" value="InterPro"/>
</dbReference>
<dbReference type="SUPFAM" id="SSF81321">
    <property type="entry name" value="Family A G protein-coupled receptor-like"/>
    <property type="match status" value="1"/>
</dbReference>
<dbReference type="InterPro" id="IPR048072">
    <property type="entry name" value="7tmB2_latrophilin-like"/>
</dbReference>
<proteinExistence type="evidence at transcript level"/>
<evidence type="ECO:0000259" key="17">
    <source>
        <dbReference type="PROSITE" id="PS50227"/>
    </source>
</evidence>
<dbReference type="InterPro" id="IPR032471">
    <property type="entry name" value="AGRL2-4_GAIN_subdom_A"/>
</dbReference>
<dbReference type="InterPro" id="IPR043159">
    <property type="entry name" value="Lectin_gal-bd_sf"/>
</dbReference>
<feature type="transmembrane region" description="Helical" evidence="14">
    <location>
        <begin position="785"/>
        <end position="810"/>
    </location>
</feature>
<dbReference type="Pfam" id="PF00002">
    <property type="entry name" value="7tm_2"/>
    <property type="match status" value="1"/>
</dbReference>
<keyword evidence="10" id="KW-0675">Receptor</keyword>
<dbReference type="InterPro" id="IPR000832">
    <property type="entry name" value="GPCR_2_secretin-like"/>
</dbReference>
<dbReference type="Gene3D" id="1.25.40.610">
    <property type="match status" value="1"/>
</dbReference>
<feature type="compositionally biased region" description="Low complexity" evidence="13">
    <location>
        <begin position="1121"/>
        <end position="1135"/>
    </location>
</feature>
<evidence type="ECO:0000256" key="2">
    <source>
        <dbReference type="ARBA" id="ARBA00022475"/>
    </source>
</evidence>
<feature type="signal peptide" evidence="15">
    <location>
        <begin position="1"/>
        <end position="22"/>
    </location>
</feature>
<dbReference type="EMBL" id="MG197699">
    <property type="protein sequence ID" value="AUG84449.1"/>
    <property type="molecule type" value="mRNA"/>
</dbReference>
<dbReference type="SMART" id="SM00008">
    <property type="entry name" value="HormR"/>
    <property type="match status" value="1"/>
</dbReference>
<feature type="transmembrane region" description="Helical" evidence="14">
    <location>
        <begin position="710"/>
        <end position="734"/>
    </location>
</feature>
<dbReference type="CDD" id="cd15440">
    <property type="entry name" value="7tmB2_latrophilin-like_invertebrate"/>
    <property type="match status" value="1"/>
</dbReference>
<name>A0A2H5BFE3_PLADU</name>
<dbReference type="GO" id="GO:0004930">
    <property type="term" value="F:G protein-coupled receptor activity"/>
    <property type="evidence" value="ECO:0007669"/>
    <property type="project" value="UniProtKB-KW"/>
</dbReference>
<dbReference type="PROSITE" id="PS50228">
    <property type="entry name" value="SUEL_LECTIN"/>
    <property type="match status" value="1"/>
</dbReference>
<dbReference type="CDD" id="cd22830">
    <property type="entry name" value="Gal_Rha_Lectin_dCirl"/>
    <property type="match status" value="1"/>
</dbReference>
<organism evidence="20">
    <name type="scientific">Platynereis dumerilii</name>
    <name type="common">Dumeril's clam worm</name>
    <dbReference type="NCBI Taxonomy" id="6359"/>
    <lineage>
        <taxon>Eukaryota</taxon>
        <taxon>Metazoa</taxon>
        <taxon>Spiralia</taxon>
        <taxon>Lophotrochozoa</taxon>
        <taxon>Annelida</taxon>
        <taxon>Polychaeta</taxon>
        <taxon>Errantia</taxon>
        <taxon>Phyllodocida</taxon>
        <taxon>Nereididae</taxon>
        <taxon>Platynereis</taxon>
    </lineage>
</organism>